<gene>
    <name evidence="1" type="ORF">KC01_LOCUS35772</name>
</gene>
<keyword evidence="2" id="KW-1185">Reference proteome</keyword>
<evidence type="ECO:0000313" key="2">
    <source>
        <dbReference type="Proteomes" id="UP001497482"/>
    </source>
</evidence>
<protein>
    <submittedName>
        <fullName evidence="1">Uncharacterized protein</fullName>
    </submittedName>
</protein>
<dbReference type="Proteomes" id="UP001497482">
    <property type="component" value="Chromosome 6"/>
</dbReference>
<proteinExistence type="predicted"/>
<dbReference type="EMBL" id="OZ035828">
    <property type="protein sequence ID" value="CAL1608938.1"/>
    <property type="molecule type" value="Genomic_DNA"/>
</dbReference>
<name>A0AAV2M6E8_KNICA</name>
<accession>A0AAV2M6E8</accession>
<reference evidence="1 2" key="1">
    <citation type="submission" date="2024-04" db="EMBL/GenBank/DDBJ databases">
        <authorList>
            <person name="Waldvogel A.-M."/>
            <person name="Schoenle A."/>
        </authorList>
    </citation>
    <scope>NUCLEOTIDE SEQUENCE [LARGE SCALE GENOMIC DNA]</scope>
</reference>
<dbReference type="AlphaFoldDB" id="A0AAV2M6E8"/>
<evidence type="ECO:0000313" key="1">
    <source>
        <dbReference type="EMBL" id="CAL1608938.1"/>
    </source>
</evidence>
<organism evidence="1 2">
    <name type="scientific">Knipowitschia caucasica</name>
    <name type="common">Caucasian dwarf goby</name>
    <name type="synonym">Pomatoschistus caucasicus</name>
    <dbReference type="NCBI Taxonomy" id="637954"/>
    <lineage>
        <taxon>Eukaryota</taxon>
        <taxon>Metazoa</taxon>
        <taxon>Chordata</taxon>
        <taxon>Craniata</taxon>
        <taxon>Vertebrata</taxon>
        <taxon>Euteleostomi</taxon>
        <taxon>Actinopterygii</taxon>
        <taxon>Neopterygii</taxon>
        <taxon>Teleostei</taxon>
        <taxon>Neoteleostei</taxon>
        <taxon>Acanthomorphata</taxon>
        <taxon>Gobiaria</taxon>
        <taxon>Gobiiformes</taxon>
        <taxon>Gobioidei</taxon>
        <taxon>Gobiidae</taxon>
        <taxon>Gobiinae</taxon>
        <taxon>Knipowitschia</taxon>
    </lineage>
</organism>
<sequence length="55" mass="6298">MIVVYLLCFEIRGRQPLDEIRTSAGGDFDFQQEFSSHSDQRSEGRSVCGFPLLCR</sequence>